<organism evidence="2 3">
    <name type="scientific">Candidatus Tagabacteria bacterium CG09_land_8_20_14_0_10_41_14</name>
    <dbReference type="NCBI Taxonomy" id="1975021"/>
    <lineage>
        <taxon>Bacteria</taxon>
        <taxon>Candidatus Tagaibacteriota</taxon>
    </lineage>
</organism>
<dbReference type="AlphaFoldDB" id="A0A2H0WLW9"/>
<dbReference type="InterPro" id="IPR002350">
    <property type="entry name" value="Kazal_dom"/>
</dbReference>
<dbReference type="Pfam" id="PF00050">
    <property type="entry name" value="Kazal_1"/>
    <property type="match status" value="1"/>
</dbReference>
<dbReference type="SMART" id="SM00280">
    <property type="entry name" value="KAZAL"/>
    <property type="match status" value="1"/>
</dbReference>
<dbReference type="Gene3D" id="3.30.60.30">
    <property type="match status" value="1"/>
</dbReference>
<dbReference type="EMBL" id="PEZL01000009">
    <property type="protein sequence ID" value="PIS13646.1"/>
    <property type="molecule type" value="Genomic_DNA"/>
</dbReference>
<sequence>MENGGETGNVGKKCVEKECYSNSDCSNTEFCEFDNCPGEIETFAAETGTCIEIPEICPTLYDPVCGCDGKTYANDCTRQIAGVSKNYDGGCKIGLKEIENQLASIFVATSQLAEKLKELLNR</sequence>
<dbReference type="Proteomes" id="UP000230353">
    <property type="component" value="Unassembled WGS sequence"/>
</dbReference>
<comment type="caution">
    <text evidence="2">The sequence shown here is derived from an EMBL/GenBank/DDBJ whole genome shotgun (WGS) entry which is preliminary data.</text>
</comment>
<reference evidence="3" key="1">
    <citation type="submission" date="2017-09" db="EMBL/GenBank/DDBJ databases">
        <title>Depth-based differentiation of microbial function through sediment-hosted aquifers and enrichment of novel symbionts in the deep terrestrial subsurface.</title>
        <authorList>
            <person name="Probst A.J."/>
            <person name="Ladd B."/>
            <person name="Jarett J.K."/>
            <person name="Geller-Mcgrath D.E."/>
            <person name="Sieber C.M.K."/>
            <person name="Emerson J.B."/>
            <person name="Anantharaman K."/>
            <person name="Thomas B.C."/>
            <person name="Malmstrom R."/>
            <person name="Stieglmeier M."/>
            <person name="Klingl A."/>
            <person name="Woyke T."/>
            <person name="Ryan C.M."/>
            <person name="Banfield J.F."/>
        </authorList>
    </citation>
    <scope>NUCLEOTIDE SEQUENCE [LARGE SCALE GENOMIC DNA]</scope>
</reference>
<evidence type="ECO:0000313" key="2">
    <source>
        <dbReference type="EMBL" id="PIS13646.1"/>
    </source>
</evidence>
<dbReference type="CDD" id="cd00104">
    <property type="entry name" value="KAZAL_FS"/>
    <property type="match status" value="1"/>
</dbReference>
<accession>A0A2H0WLW9</accession>
<proteinExistence type="predicted"/>
<gene>
    <name evidence="2" type="ORF">COT67_00620</name>
</gene>
<name>A0A2H0WLW9_9BACT</name>
<evidence type="ECO:0000259" key="1">
    <source>
        <dbReference type="PROSITE" id="PS51465"/>
    </source>
</evidence>
<dbReference type="InterPro" id="IPR036058">
    <property type="entry name" value="Kazal_dom_sf"/>
</dbReference>
<evidence type="ECO:0000313" key="3">
    <source>
        <dbReference type="Proteomes" id="UP000230353"/>
    </source>
</evidence>
<dbReference type="PROSITE" id="PS51465">
    <property type="entry name" value="KAZAL_2"/>
    <property type="match status" value="1"/>
</dbReference>
<protein>
    <recommendedName>
        <fullName evidence="1">Kazal-like domain-containing protein</fullName>
    </recommendedName>
</protein>
<feature type="domain" description="Kazal-like" evidence="1">
    <location>
        <begin position="44"/>
        <end position="93"/>
    </location>
</feature>
<dbReference type="SUPFAM" id="SSF100895">
    <property type="entry name" value="Kazal-type serine protease inhibitors"/>
    <property type="match status" value="1"/>
</dbReference>